<dbReference type="Proteomes" id="UP001516400">
    <property type="component" value="Unassembled WGS sequence"/>
</dbReference>
<dbReference type="AlphaFoldDB" id="A0ABD2MZQ7"/>
<evidence type="ECO:0000313" key="2">
    <source>
        <dbReference type="Proteomes" id="UP001516400"/>
    </source>
</evidence>
<comment type="caution">
    <text evidence="1">The sequence shown here is derived from an EMBL/GenBank/DDBJ whole genome shotgun (WGS) entry which is preliminary data.</text>
</comment>
<accession>A0ABD2MZQ7</accession>
<dbReference type="EMBL" id="JABFTP020000042">
    <property type="protein sequence ID" value="KAL3271846.1"/>
    <property type="molecule type" value="Genomic_DNA"/>
</dbReference>
<organism evidence="1 2">
    <name type="scientific">Cryptolaemus montrouzieri</name>
    <dbReference type="NCBI Taxonomy" id="559131"/>
    <lineage>
        <taxon>Eukaryota</taxon>
        <taxon>Metazoa</taxon>
        <taxon>Ecdysozoa</taxon>
        <taxon>Arthropoda</taxon>
        <taxon>Hexapoda</taxon>
        <taxon>Insecta</taxon>
        <taxon>Pterygota</taxon>
        <taxon>Neoptera</taxon>
        <taxon>Endopterygota</taxon>
        <taxon>Coleoptera</taxon>
        <taxon>Polyphaga</taxon>
        <taxon>Cucujiformia</taxon>
        <taxon>Coccinelloidea</taxon>
        <taxon>Coccinellidae</taxon>
        <taxon>Scymninae</taxon>
        <taxon>Scymnini</taxon>
        <taxon>Cryptolaemus</taxon>
    </lineage>
</organism>
<proteinExistence type="predicted"/>
<evidence type="ECO:0000313" key="1">
    <source>
        <dbReference type="EMBL" id="KAL3271846.1"/>
    </source>
</evidence>
<sequence>MSTLPRTPQEDRAFAIRHEMLTPVYLKYPPNCSANGRHEACVFDKEWFGWKCCKRNCQMRSRSLPSGSFFSGARITIHQVIYSMYSFEWDDSYRGAIHKNPIIGTTSGWETVADW</sequence>
<gene>
    <name evidence="1" type="ORF">HHI36_022316</name>
</gene>
<keyword evidence="2" id="KW-1185">Reference proteome</keyword>
<protein>
    <submittedName>
        <fullName evidence="1">Uncharacterized protein</fullName>
    </submittedName>
</protein>
<reference evidence="1 2" key="1">
    <citation type="journal article" date="2021" name="BMC Biol.">
        <title>Horizontally acquired antibacterial genes associated with adaptive radiation of ladybird beetles.</title>
        <authorList>
            <person name="Li H.S."/>
            <person name="Tang X.F."/>
            <person name="Huang Y.H."/>
            <person name="Xu Z.Y."/>
            <person name="Chen M.L."/>
            <person name="Du X.Y."/>
            <person name="Qiu B.Y."/>
            <person name="Chen P.T."/>
            <person name="Zhang W."/>
            <person name="Slipinski A."/>
            <person name="Escalona H.E."/>
            <person name="Waterhouse R.M."/>
            <person name="Zwick A."/>
            <person name="Pang H."/>
        </authorList>
    </citation>
    <scope>NUCLEOTIDE SEQUENCE [LARGE SCALE GENOMIC DNA]</scope>
    <source>
        <strain evidence="1">SYSU2018</strain>
    </source>
</reference>
<name>A0ABD2MZQ7_9CUCU</name>